<dbReference type="PANTHER" id="PTHR47331">
    <property type="entry name" value="PHD-TYPE DOMAIN-CONTAINING PROTEIN"/>
    <property type="match status" value="1"/>
</dbReference>
<dbReference type="PANTHER" id="PTHR47331:SF5">
    <property type="entry name" value="RIBONUCLEASE H"/>
    <property type="match status" value="1"/>
</dbReference>
<feature type="compositionally biased region" description="Basic and acidic residues" evidence="2">
    <location>
        <begin position="224"/>
        <end position="235"/>
    </location>
</feature>
<dbReference type="GeneID" id="106177695"/>
<dbReference type="PROSITE" id="PS50158">
    <property type="entry name" value="ZF_CCHC"/>
    <property type="match status" value="1"/>
</dbReference>
<accession>A0A1S3K0C4</accession>
<dbReference type="Pfam" id="PF03564">
    <property type="entry name" value="DUF1759"/>
    <property type="match status" value="1"/>
</dbReference>
<dbReference type="GO" id="GO:0008270">
    <property type="term" value="F:zinc ion binding"/>
    <property type="evidence" value="ECO:0007669"/>
    <property type="project" value="UniProtKB-KW"/>
</dbReference>
<evidence type="ECO:0000313" key="4">
    <source>
        <dbReference type="Proteomes" id="UP000085678"/>
    </source>
</evidence>
<protein>
    <submittedName>
        <fullName evidence="5">Uncharacterized protein LOC106177695</fullName>
    </submittedName>
</protein>
<feature type="domain" description="CCHC-type" evidence="3">
    <location>
        <begin position="282"/>
        <end position="297"/>
    </location>
</feature>
<proteinExistence type="predicted"/>
<keyword evidence="1" id="KW-0863">Zinc-finger</keyword>
<dbReference type="Pfam" id="PF00098">
    <property type="entry name" value="zf-CCHC"/>
    <property type="match status" value="1"/>
</dbReference>
<keyword evidence="1" id="KW-0479">Metal-binding</keyword>
<sequence>MTPRYPQRLDSGLLLLQSSDQDSTVTPAARYRSTRLLRYSSAHDPAVIPAAYDSAPIDAWIDELVPYSETVLATPNDSDKSYEELLLKCMFEKDAPRASISPYNGSALDWPGFAELFYEEVHKQPYFKDTRRMWLLQSSVTGQAKQHIAGYGIDGAAYAIALKALKHRFGHRSLVARAFLERVTDGPTIKDRDRVQLESFYKDVYETVQPRSRKASSFHTTRPVPEERKPVDHPFSKTQSLRPSSQFTCVVCGCLHALYKCELYLAMTIKKRFECVNSHRLCRNCLRPGHIASDCTSPGHCRADNCNKRHHTTLHDVPQEVYHPRSTCVSSSAVQAEVQAPSATEKAQPKRSFATQNPNSEVYLQVVPVIVTSPTGEKINTSALLDCGSQLTMIRRDLASQLNLSGPMEILQMGTVTRAEDCQRAQLVSFTICSAIEDDDASFPVQQAWVVDKLNIPPQRSVKVNNLPHLRDLKDVLPDCPDIGLLIGGDVPDIMVQTDIRRGPPGTPIAIKTGLGWSFLGRLADPTTKQHRLHVLHADRGDADQLEKIFTTESFGCKFEDNAATSVDDRHAQSQFDQKTSYKSGRYSVLMLWKTKIQFYPQTT</sequence>
<reference evidence="5" key="1">
    <citation type="submission" date="2025-08" db="UniProtKB">
        <authorList>
            <consortium name="RefSeq"/>
        </authorList>
    </citation>
    <scope>IDENTIFICATION</scope>
    <source>
        <tissue evidence="5">Gonads</tissue>
    </source>
</reference>
<dbReference type="SMART" id="SM00343">
    <property type="entry name" value="ZnF_C2HC"/>
    <property type="match status" value="1"/>
</dbReference>
<evidence type="ECO:0000256" key="2">
    <source>
        <dbReference type="SAM" id="MobiDB-lite"/>
    </source>
</evidence>
<gene>
    <name evidence="5" type="primary">LOC106177695</name>
</gene>
<dbReference type="RefSeq" id="XP_013415997.1">
    <property type="nucleotide sequence ID" value="XM_013560543.1"/>
</dbReference>
<dbReference type="InterPro" id="IPR001878">
    <property type="entry name" value="Znf_CCHC"/>
</dbReference>
<feature type="region of interest" description="Disordered" evidence="2">
    <location>
        <begin position="212"/>
        <end position="237"/>
    </location>
</feature>
<organism evidence="4 5">
    <name type="scientific">Lingula anatina</name>
    <name type="common">Brachiopod</name>
    <name type="synonym">Lingula unguis</name>
    <dbReference type="NCBI Taxonomy" id="7574"/>
    <lineage>
        <taxon>Eukaryota</taxon>
        <taxon>Metazoa</taxon>
        <taxon>Spiralia</taxon>
        <taxon>Lophotrochozoa</taxon>
        <taxon>Brachiopoda</taxon>
        <taxon>Linguliformea</taxon>
        <taxon>Lingulata</taxon>
        <taxon>Lingulida</taxon>
        <taxon>Linguloidea</taxon>
        <taxon>Lingulidae</taxon>
        <taxon>Lingula</taxon>
    </lineage>
</organism>
<name>A0A1S3K0C4_LINAN</name>
<evidence type="ECO:0000259" key="3">
    <source>
        <dbReference type="PROSITE" id="PS50158"/>
    </source>
</evidence>
<dbReference type="InterPro" id="IPR005312">
    <property type="entry name" value="DUF1759"/>
</dbReference>
<evidence type="ECO:0000313" key="5">
    <source>
        <dbReference type="RefSeq" id="XP_013415997.1"/>
    </source>
</evidence>
<dbReference type="GO" id="GO:0003676">
    <property type="term" value="F:nucleic acid binding"/>
    <property type="evidence" value="ECO:0007669"/>
    <property type="project" value="InterPro"/>
</dbReference>
<keyword evidence="4" id="KW-1185">Reference proteome</keyword>
<dbReference type="Proteomes" id="UP000085678">
    <property type="component" value="Unplaced"/>
</dbReference>
<dbReference type="InParanoid" id="A0A1S3K0C4"/>
<keyword evidence="1" id="KW-0862">Zinc</keyword>
<evidence type="ECO:0000256" key="1">
    <source>
        <dbReference type="PROSITE-ProRule" id="PRU00047"/>
    </source>
</evidence>
<dbReference type="OrthoDB" id="6243624at2759"/>
<dbReference type="KEGG" id="lak:106177695"/>
<dbReference type="AlphaFoldDB" id="A0A1S3K0C4"/>